<dbReference type="FunCoup" id="A0A218ZFP8">
    <property type="interactions" value="14"/>
</dbReference>
<feature type="transmembrane region" description="Helical" evidence="6">
    <location>
        <begin position="330"/>
        <end position="353"/>
    </location>
</feature>
<dbReference type="PROSITE" id="PS50850">
    <property type="entry name" value="MFS"/>
    <property type="match status" value="1"/>
</dbReference>
<dbReference type="GO" id="GO:0016020">
    <property type="term" value="C:membrane"/>
    <property type="evidence" value="ECO:0007669"/>
    <property type="project" value="UniProtKB-SubCell"/>
</dbReference>
<dbReference type="GO" id="GO:0022857">
    <property type="term" value="F:transmembrane transporter activity"/>
    <property type="evidence" value="ECO:0007669"/>
    <property type="project" value="InterPro"/>
</dbReference>
<dbReference type="AlphaFoldDB" id="A0A218ZFP8"/>
<accession>A0A218ZFP8</accession>
<feature type="transmembrane region" description="Helical" evidence="6">
    <location>
        <begin position="365"/>
        <end position="384"/>
    </location>
</feature>
<dbReference type="InterPro" id="IPR020846">
    <property type="entry name" value="MFS_dom"/>
</dbReference>
<feature type="region of interest" description="Disordered" evidence="5">
    <location>
        <begin position="1"/>
        <end position="69"/>
    </location>
</feature>
<feature type="transmembrane region" description="Helical" evidence="6">
    <location>
        <begin position="138"/>
        <end position="161"/>
    </location>
</feature>
<dbReference type="FunFam" id="1.20.1250.20:FF:000286">
    <property type="entry name" value="MFS efflux transporter"/>
    <property type="match status" value="1"/>
</dbReference>
<dbReference type="InterPro" id="IPR051788">
    <property type="entry name" value="MFS_Transporter"/>
</dbReference>
<dbReference type="InParanoid" id="A0A218ZFP8"/>
<proteinExistence type="predicted"/>
<keyword evidence="3 6" id="KW-1133">Transmembrane helix</keyword>
<feature type="transmembrane region" description="Helical" evidence="6">
    <location>
        <begin position="455"/>
        <end position="477"/>
    </location>
</feature>
<protein>
    <recommendedName>
        <fullName evidence="7">Major facilitator superfamily (MFS) profile domain-containing protein</fullName>
    </recommendedName>
</protein>
<dbReference type="InterPro" id="IPR036259">
    <property type="entry name" value="MFS_trans_sf"/>
</dbReference>
<evidence type="ECO:0000256" key="3">
    <source>
        <dbReference type="ARBA" id="ARBA00022989"/>
    </source>
</evidence>
<feature type="transmembrane region" description="Helical" evidence="6">
    <location>
        <begin position="173"/>
        <end position="188"/>
    </location>
</feature>
<organism evidence="8 9">
    <name type="scientific">Diplocarpon coronariae</name>
    <dbReference type="NCBI Taxonomy" id="2795749"/>
    <lineage>
        <taxon>Eukaryota</taxon>
        <taxon>Fungi</taxon>
        <taxon>Dikarya</taxon>
        <taxon>Ascomycota</taxon>
        <taxon>Pezizomycotina</taxon>
        <taxon>Leotiomycetes</taxon>
        <taxon>Helotiales</taxon>
        <taxon>Drepanopezizaceae</taxon>
        <taxon>Diplocarpon</taxon>
    </lineage>
</organism>
<dbReference type="Gene3D" id="1.20.1250.20">
    <property type="entry name" value="MFS general substrate transporter like domains"/>
    <property type="match status" value="2"/>
</dbReference>
<feature type="transmembrane region" description="Helical" evidence="6">
    <location>
        <begin position="421"/>
        <end position="443"/>
    </location>
</feature>
<dbReference type="SUPFAM" id="SSF103473">
    <property type="entry name" value="MFS general substrate transporter"/>
    <property type="match status" value="1"/>
</dbReference>
<evidence type="ECO:0000256" key="5">
    <source>
        <dbReference type="SAM" id="MobiDB-lite"/>
    </source>
</evidence>
<evidence type="ECO:0000256" key="4">
    <source>
        <dbReference type="ARBA" id="ARBA00023136"/>
    </source>
</evidence>
<feature type="compositionally biased region" description="Low complexity" evidence="5">
    <location>
        <begin position="20"/>
        <end position="33"/>
    </location>
</feature>
<feature type="transmembrane region" description="Helical" evidence="6">
    <location>
        <begin position="231"/>
        <end position="250"/>
    </location>
</feature>
<name>A0A218ZFP8_9HELO</name>
<dbReference type="OrthoDB" id="413079at2759"/>
<evidence type="ECO:0000259" key="7">
    <source>
        <dbReference type="PROSITE" id="PS50850"/>
    </source>
</evidence>
<dbReference type="InterPro" id="IPR011701">
    <property type="entry name" value="MFS"/>
</dbReference>
<feature type="domain" description="Major facilitator superfamily (MFS) profile" evidence="7">
    <location>
        <begin position="107"/>
        <end position="507"/>
    </location>
</feature>
<dbReference type="Proteomes" id="UP000242519">
    <property type="component" value="Unassembled WGS sequence"/>
</dbReference>
<gene>
    <name evidence="8" type="ORF">B2J93_9203</name>
</gene>
<evidence type="ECO:0000256" key="2">
    <source>
        <dbReference type="ARBA" id="ARBA00022692"/>
    </source>
</evidence>
<evidence type="ECO:0000256" key="1">
    <source>
        <dbReference type="ARBA" id="ARBA00004141"/>
    </source>
</evidence>
<feature type="transmembrane region" description="Helical" evidence="6">
    <location>
        <begin position="262"/>
        <end position="281"/>
    </location>
</feature>
<dbReference type="Pfam" id="PF07690">
    <property type="entry name" value="MFS_1"/>
    <property type="match status" value="1"/>
</dbReference>
<dbReference type="EMBL" id="MZNU01000046">
    <property type="protein sequence ID" value="OWP06430.1"/>
    <property type="molecule type" value="Genomic_DNA"/>
</dbReference>
<comment type="caution">
    <text evidence="8">The sequence shown here is derived from an EMBL/GenBank/DDBJ whole genome shotgun (WGS) entry which is preliminary data.</text>
</comment>
<evidence type="ECO:0000256" key="6">
    <source>
        <dbReference type="SAM" id="Phobius"/>
    </source>
</evidence>
<dbReference type="FunFam" id="1.20.1250.20:FF:000308">
    <property type="entry name" value="MFS efflux transporter"/>
    <property type="match status" value="1"/>
</dbReference>
<keyword evidence="9" id="KW-1185">Reference proteome</keyword>
<feature type="transmembrane region" description="Helical" evidence="6">
    <location>
        <begin position="194"/>
        <end position="219"/>
    </location>
</feature>
<sequence length="512" mass="54676">MTSRTFGAFIDIEPSTSNEQAQAPPAAPQKAIARSYHSVPDPIELESLQWTPKPNGPGHGTPTVSGTQTPLEYTDLEASRPATPANEHERGAEALQSFAFPPMNKYRMLSVCLMNFGNGLSDSAPGALIPYIETHYNIGYAVVSLIFVTNAIGFISAAFLVDAIRARLGRARTLIVAQSLMTIGYIPIGCTPPWPVVVVCFFFLGMGMAINLAMGNVFAANLHNGTKMLGVMHGSYGLGGTIGPLIATAMVTQGNLLWSRYYLLPLSITLLNLALAAWSFWNYEAEAGMSLLTPLGKIASQAQKYTALEPKVNIKEQMANMLRCLKSKTVILGALFIFAYQGAEVSISGWVISFLIATRHGNPASVGYVTAGFWGGITLGRFLLSHPAHKIGEKVFVYGMVTGAAIFELLVWLVPNVIGNAVAVAFVGLLLGPVYPCATVIFSRAIGRKDQVSSLSAISAFGSSGGAVSPFTVGILAQAVGTFVLHPICIGLFVVMLVCWFFIPTSQKRSTE</sequence>
<reference evidence="8 9" key="1">
    <citation type="submission" date="2017-04" db="EMBL/GenBank/DDBJ databases">
        <title>Draft genome sequence of Marssonina coronaria NL1: causal agent of apple blotch.</title>
        <authorList>
            <person name="Cheng Q."/>
        </authorList>
    </citation>
    <scope>NUCLEOTIDE SEQUENCE [LARGE SCALE GENOMIC DNA]</scope>
    <source>
        <strain evidence="8 9">NL1</strain>
    </source>
</reference>
<keyword evidence="2 6" id="KW-0812">Transmembrane</keyword>
<feature type="transmembrane region" description="Helical" evidence="6">
    <location>
        <begin position="483"/>
        <end position="503"/>
    </location>
</feature>
<comment type="subcellular location">
    <subcellularLocation>
        <location evidence="1">Membrane</location>
        <topology evidence="1">Multi-pass membrane protein</topology>
    </subcellularLocation>
</comment>
<dbReference type="PANTHER" id="PTHR23514">
    <property type="entry name" value="BYPASS OF STOP CODON PROTEIN 6"/>
    <property type="match status" value="1"/>
</dbReference>
<keyword evidence="4 6" id="KW-0472">Membrane</keyword>
<dbReference type="PANTHER" id="PTHR23514:SF6">
    <property type="entry name" value="MAJOR FACILITATOR SUPERFAMILY (MFS) PROFILE DOMAIN-CONTAINING PROTEIN"/>
    <property type="match status" value="1"/>
</dbReference>
<feature type="transmembrane region" description="Helical" evidence="6">
    <location>
        <begin position="396"/>
        <end position="415"/>
    </location>
</feature>
<evidence type="ECO:0000313" key="8">
    <source>
        <dbReference type="EMBL" id="OWP06430.1"/>
    </source>
</evidence>
<evidence type="ECO:0000313" key="9">
    <source>
        <dbReference type="Proteomes" id="UP000242519"/>
    </source>
</evidence>